<evidence type="ECO:0000256" key="3">
    <source>
        <dbReference type="ARBA" id="ARBA00006607"/>
    </source>
</evidence>
<dbReference type="NCBIfam" id="NF000592">
    <property type="entry name" value="PRK00013.1"/>
    <property type="match status" value="1"/>
</dbReference>
<dbReference type="NCBIfam" id="NF009487">
    <property type="entry name" value="PRK12849.1"/>
    <property type="match status" value="1"/>
</dbReference>
<keyword evidence="13" id="KW-1185">Reference proteome</keyword>
<dbReference type="InterPro" id="IPR002423">
    <property type="entry name" value="Cpn60/GroEL/TCP-1"/>
</dbReference>
<evidence type="ECO:0000256" key="8">
    <source>
        <dbReference type="ARBA" id="ARBA00025702"/>
    </source>
</evidence>
<organism evidence="12 13">
    <name type="scientific">Streptomyces composti</name>
    <dbReference type="NCBI Taxonomy" id="2720025"/>
    <lineage>
        <taxon>Bacteria</taxon>
        <taxon>Bacillati</taxon>
        <taxon>Actinomycetota</taxon>
        <taxon>Actinomycetes</taxon>
        <taxon>Kitasatosporales</taxon>
        <taxon>Streptomycetaceae</taxon>
        <taxon>Streptomyces</taxon>
    </lineage>
</organism>
<evidence type="ECO:0000256" key="2">
    <source>
        <dbReference type="ARBA" id="ARBA00004241"/>
    </source>
</evidence>
<feature type="binding site" evidence="9">
    <location>
        <begin position="86"/>
        <end position="90"/>
    </location>
    <ligand>
        <name>ATP</name>
        <dbReference type="ChEBI" id="CHEBI:30616"/>
    </ligand>
</feature>
<dbReference type="PANTHER" id="PTHR45633">
    <property type="entry name" value="60 KDA HEAT SHOCK PROTEIN, MITOCHONDRIAL"/>
    <property type="match status" value="1"/>
</dbReference>
<comment type="function">
    <text evidence="9 11">Together with its co-chaperonin GroES, plays an essential role in assisting protein folding. The GroEL-GroES system forms a nano-cage that allows encapsulation of the non-native substrate proteins and provides a physical environment optimized to promote and accelerate protein folding.</text>
</comment>
<keyword evidence="6 9" id="KW-0143">Chaperone</keyword>
<dbReference type="Pfam" id="PF00118">
    <property type="entry name" value="Cpn60_TCP1"/>
    <property type="match status" value="1"/>
</dbReference>
<dbReference type="InterPro" id="IPR018370">
    <property type="entry name" value="Chaperonin_Cpn60_CS"/>
</dbReference>
<dbReference type="InterPro" id="IPR027410">
    <property type="entry name" value="TCP-1-like_intermed_sf"/>
</dbReference>
<dbReference type="EC" id="5.6.1.7" evidence="9"/>
<protein>
    <recommendedName>
        <fullName evidence="9">Chaperonin GroEL</fullName>
        <ecNumber evidence="9">5.6.1.7</ecNumber>
    </recommendedName>
    <alternativeName>
        <fullName evidence="9">60 kDa chaperonin</fullName>
    </alternativeName>
    <alternativeName>
        <fullName evidence="9">Chaperonin-60</fullName>
        <shortName evidence="9">Cpn60</shortName>
    </alternativeName>
</protein>
<comment type="caution">
    <text evidence="12">The sequence shown here is derived from an EMBL/GenBank/DDBJ whole genome shotgun (WGS) entry which is preliminary data.</text>
</comment>
<evidence type="ECO:0000256" key="1">
    <source>
        <dbReference type="ARBA" id="ARBA00004191"/>
    </source>
</evidence>
<dbReference type="InterPro" id="IPR027413">
    <property type="entry name" value="GROEL-like_equatorial_sf"/>
</dbReference>
<dbReference type="SUPFAM" id="SSF48592">
    <property type="entry name" value="GroEL equatorial domain-like"/>
    <property type="match status" value="1"/>
</dbReference>
<dbReference type="PRINTS" id="PR00298">
    <property type="entry name" value="CHAPERONIN60"/>
</dbReference>
<gene>
    <name evidence="9 12" type="primary">groL</name>
    <name evidence="9" type="synonym">groEL</name>
    <name evidence="12" type="ORF">HCJ93_15270</name>
</gene>
<reference evidence="12 13" key="1">
    <citation type="submission" date="2020-03" db="EMBL/GenBank/DDBJ databases">
        <title>WGS of actinomycetes isolated from Thailand.</title>
        <authorList>
            <person name="Thawai C."/>
        </authorList>
    </citation>
    <scope>NUCLEOTIDE SEQUENCE [LARGE SCALE GENOMIC DNA]</scope>
    <source>
        <strain evidence="12 13">SBST2-5</strain>
    </source>
</reference>
<feature type="binding site" evidence="9">
    <location>
        <position position="492"/>
    </location>
    <ligand>
        <name>ATP</name>
        <dbReference type="ChEBI" id="CHEBI:30616"/>
    </ligand>
</feature>
<dbReference type="Gene3D" id="3.30.260.10">
    <property type="entry name" value="TCP-1-like chaperonin intermediate domain"/>
    <property type="match status" value="1"/>
</dbReference>
<evidence type="ECO:0000313" key="12">
    <source>
        <dbReference type="EMBL" id="NJP51390.1"/>
    </source>
</evidence>
<dbReference type="Gene3D" id="3.50.7.10">
    <property type="entry name" value="GroEL"/>
    <property type="match status" value="1"/>
</dbReference>
<proteinExistence type="inferred from homology"/>
<evidence type="ECO:0000256" key="6">
    <source>
        <dbReference type="ARBA" id="ARBA00023186"/>
    </source>
</evidence>
<feature type="binding site" evidence="9">
    <location>
        <begin position="29"/>
        <end position="32"/>
    </location>
    <ligand>
        <name>ATP</name>
        <dbReference type="ChEBI" id="CHEBI:30616"/>
    </ligand>
</feature>
<keyword evidence="4 9" id="KW-0547">Nucleotide-binding</keyword>
<feature type="binding site" evidence="9">
    <location>
        <begin position="476"/>
        <end position="478"/>
    </location>
    <ligand>
        <name>ATP</name>
        <dbReference type="ChEBI" id="CHEBI:30616"/>
    </ligand>
</feature>
<evidence type="ECO:0000256" key="11">
    <source>
        <dbReference type="RuleBase" id="RU000419"/>
    </source>
</evidence>
<name>A0ABX1A850_9ACTN</name>
<dbReference type="PROSITE" id="PS00296">
    <property type="entry name" value="CHAPERONINS_CPN60"/>
    <property type="match status" value="1"/>
</dbReference>
<keyword evidence="5 9" id="KW-0067">ATP-binding</keyword>
<dbReference type="RefSeq" id="WP_167996233.1">
    <property type="nucleotide sequence ID" value="NZ_JAATEM010000016.1"/>
</dbReference>
<sequence>MAKIIAFDEEARRGLERGMNQLADAVKVTLGPKGRNVVLEKKWGAPTITNDGVSIAKEIELEDAYEKIGAELVKEVAKKTDDVAGDGTTTATVLAQALVKEGLRNVAAGANPMALKRGIEKAVEAVSAALLEQAKDVETKEQIASTASISAADTQIGELIAEAMDKVGKEGVITVEESQTFGLELELTEGMRFDKGYISAYFATDMERMEAVLDDPYILIANSKISNVKDLLPLLEKVMQSGKPLLIIAEDVEGEALSTLVVNKIRGTFKSVAVKAPGFGDRRKAMLGDIAILTGGEVISEEVGLKLENATLDLLGKARKVVITKDETTIVDGAGSADQVQGRVNQIRAEIENSDSDYDREKLQERLAKLAGGVAVIKAGAATEVELKERKHRIEDAVRNAKAAVEEGIVAGGGVALLQASQVFEKLELEGDEATGANAVRVALEAPLKQIAVNAGLEGGVVVEKVRNLTPGHGLNAATGEYVDLIKEGIIDPAKVTRSALQNAASIAALFLTTEAVIADKPEKAAAPAGGGMPGGDMDF</sequence>
<dbReference type="CDD" id="cd03344">
    <property type="entry name" value="GroEL"/>
    <property type="match status" value="1"/>
</dbReference>
<dbReference type="Proteomes" id="UP000730591">
    <property type="component" value="Unassembled WGS sequence"/>
</dbReference>
<dbReference type="Gene3D" id="1.10.560.10">
    <property type="entry name" value="GroEL-like equatorial domain"/>
    <property type="match status" value="1"/>
</dbReference>
<comment type="subunit">
    <text evidence="9 11">Forms a cylinder of 14 subunits composed of two heptameric rings stacked back-to-back. Interacts with the co-chaperonin GroES.</text>
</comment>
<evidence type="ECO:0000256" key="4">
    <source>
        <dbReference type="ARBA" id="ARBA00022741"/>
    </source>
</evidence>
<evidence type="ECO:0000256" key="7">
    <source>
        <dbReference type="ARBA" id="ARBA00023235"/>
    </source>
</evidence>
<dbReference type="InterPro" id="IPR027409">
    <property type="entry name" value="GroEL-like_apical_dom_sf"/>
</dbReference>
<dbReference type="HAMAP" id="MF_00600">
    <property type="entry name" value="CH60"/>
    <property type="match status" value="1"/>
</dbReference>
<dbReference type="NCBIfam" id="NF009489">
    <property type="entry name" value="PRK12851.1"/>
    <property type="match status" value="1"/>
</dbReference>
<keyword evidence="7 9" id="KW-0413">Isomerase</keyword>
<evidence type="ECO:0000313" key="13">
    <source>
        <dbReference type="Proteomes" id="UP000730591"/>
    </source>
</evidence>
<dbReference type="NCBIfam" id="NF009488">
    <property type="entry name" value="PRK12850.1"/>
    <property type="match status" value="1"/>
</dbReference>
<dbReference type="SUPFAM" id="SSF52029">
    <property type="entry name" value="GroEL apical domain-like"/>
    <property type="match status" value="1"/>
</dbReference>
<accession>A0ABX1A850</accession>
<dbReference type="NCBIfam" id="TIGR02348">
    <property type="entry name" value="GroEL"/>
    <property type="match status" value="1"/>
</dbReference>
<comment type="caution">
    <text evidence="9">Lacks conserved residue(s) required for the propagation of feature annotation.</text>
</comment>
<evidence type="ECO:0000256" key="9">
    <source>
        <dbReference type="HAMAP-Rule" id="MF_00600"/>
    </source>
</evidence>
<dbReference type="SUPFAM" id="SSF54849">
    <property type="entry name" value="GroEL-intermediate domain like"/>
    <property type="match status" value="1"/>
</dbReference>
<feature type="binding site" evidence="9">
    <location>
        <position position="413"/>
    </location>
    <ligand>
        <name>ATP</name>
        <dbReference type="ChEBI" id="CHEBI:30616"/>
    </ligand>
</feature>
<dbReference type="EMBL" id="JAATEM010000016">
    <property type="protein sequence ID" value="NJP51390.1"/>
    <property type="molecule type" value="Genomic_DNA"/>
</dbReference>
<evidence type="ECO:0000256" key="5">
    <source>
        <dbReference type="ARBA" id="ARBA00022840"/>
    </source>
</evidence>
<comment type="similarity">
    <text evidence="3 9 10">Belongs to the chaperonin (HSP60) family.</text>
</comment>
<evidence type="ECO:0000256" key="10">
    <source>
        <dbReference type="RuleBase" id="RU000418"/>
    </source>
</evidence>
<keyword evidence="9" id="KW-0963">Cytoplasm</keyword>
<comment type="subcellular location">
    <subcellularLocation>
        <location evidence="2">Cell surface</location>
    </subcellularLocation>
    <subcellularLocation>
        <location evidence="9">Cytoplasm</location>
    </subcellularLocation>
    <subcellularLocation>
        <location evidence="8">Secreted</location>
        <location evidence="8">Capsule</location>
    </subcellularLocation>
    <subcellularLocation>
        <location evidence="1">Secreted</location>
        <location evidence="1">Cell wall</location>
    </subcellularLocation>
</comment>
<dbReference type="InterPro" id="IPR001844">
    <property type="entry name" value="Cpn60/GroEL"/>
</dbReference>